<dbReference type="GO" id="GO:0046982">
    <property type="term" value="F:protein heterodimerization activity"/>
    <property type="evidence" value="ECO:0007669"/>
    <property type="project" value="InterPro"/>
</dbReference>
<dbReference type="Proteomes" id="UP001362899">
    <property type="component" value="Unassembled WGS sequence"/>
</dbReference>
<proteinExistence type="inferred from homology"/>
<feature type="compositionally biased region" description="Polar residues" evidence="6">
    <location>
        <begin position="1"/>
        <end position="15"/>
    </location>
</feature>
<evidence type="ECO:0000259" key="7">
    <source>
        <dbReference type="Pfam" id="PF04719"/>
    </source>
</evidence>
<evidence type="ECO:0000313" key="9">
    <source>
        <dbReference type="Proteomes" id="UP001362899"/>
    </source>
</evidence>
<dbReference type="PANTHER" id="PTHR13218:SF8">
    <property type="entry name" value="TRANSCRIPTION INITIATION FACTOR TFIID SUBUNIT 11"/>
    <property type="match status" value="1"/>
</dbReference>
<dbReference type="GO" id="GO:0005669">
    <property type="term" value="C:transcription factor TFIID complex"/>
    <property type="evidence" value="ECO:0007669"/>
    <property type="project" value="InterPro"/>
</dbReference>
<dbReference type="PANTHER" id="PTHR13218">
    <property type="entry name" value="TRANSCRIPTION INITIATION FACTOR TFIID SUBUNIT 11-RELATED"/>
    <property type="match status" value="1"/>
</dbReference>
<keyword evidence="9" id="KW-1185">Reference proteome</keyword>
<comment type="caution">
    <text evidence="8">The sequence shown here is derived from an EMBL/GenBank/DDBJ whole genome shotgun (WGS) entry which is preliminary data.</text>
</comment>
<feature type="domain" description="TAFII28-like protein" evidence="7">
    <location>
        <begin position="171"/>
        <end position="264"/>
    </location>
</feature>
<evidence type="ECO:0000313" key="8">
    <source>
        <dbReference type="EMBL" id="GMM52606.1"/>
    </source>
</evidence>
<evidence type="ECO:0000256" key="1">
    <source>
        <dbReference type="ARBA" id="ARBA00004123"/>
    </source>
</evidence>
<evidence type="ECO:0000256" key="3">
    <source>
        <dbReference type="ARBA" id="ARBA00023015"/>
    </source>
</evidence>
<comment type="subcellular location">
    <subcellularLocation>
        <location evidence="1">Nucleus</location>
    </subcellularLocation>
</comment>
<dbReference type="CDD" id="cd08048">
    <property type="entry name" value="HFD_TAF11"/>
    <property type="match status" value="1"/>
</dbReference>
<organism evidence="8 9">
    <name type="scientific">Starmerella bacillaris</name>
    <name type="common">Yeast</name>
    <name type="synonym">Candida zemplinina</name>
    <dbReference type="NCBI Taxonomy" id="1247836"/>
    <lineage>
        <taxon>Eukaryota</taxon>
        <taxon>Fungi</taxon>
        <taxon>Dikarya</taxon>
        <taxon>Ascomycota</taxon>
        <taxon>Saccharomycotina</taxon>
        <taxon>Dipodascomycetes</taxon>
        <taxon>Dipodascales</taxon>
        <taxon>Trichomonascaceae</taxon>
        <taxon>Starmerella</taxon>
    </lineage>
</organism>
<accession>A0AAV5RM47</accession>
<reference evidence="8 9" key="1">
    <citation type="journal article" date="2023" name="Elife">
        <title>Identification of key yeast species and microbe-microbe interactions impacting larval growth of Drosophila in the wild.</title>
        <authorList>
            <person name="Mure A."/>
            <person name="Sugiura Y."/>
            <person name="Maeda R."/>
            <person name="Honda K."/>
            <person name="Sakurai N."/>
            <person name="Takahashi Y."/>
            <person name="Watada M."/>
            <person name="Katoh T."/>
            <person name="Gotoh A."/>
            <person name="Gotoh Y."/>
            <person name="Taniguchi I."/>
            <person name="Nakamura K."/>
            <person name="Hayashi T."/>
            <person name="Katayama T."/>
            <person name="Uemura T."/>
            <person name="Hattori Y."/>
        </authorList>
    </citation>
    <scope>NUCLEOTIDE SEQUENCE [LARGE SCALE GENOMIC DNA]</scope>
    <source>
        <strain evidence="8 9">SB-73</strain>
    </source>
</reference>
<dbReference type="InterPro" id="IPR006809">
    <property type="entry name" value="TAFII28_dom"/>
</dbReference>
<dbReference type="AlphaFoldDB" id="A0AAV5RM47"/>
<evidence type="ECO:0000256" key="2">
    <source>
        <dbReference type="ARBA" id="ARBA00009788"/>
    </source>
</evidence>
<gene>
    <name evidence="8" type="ORF">DASB73_035690</name>
</gene>
<feature type="region of interest" description="Disordered" evidence="6">
    <location>
        <begin position="1"/>
        <end position="50"/>
    </location>
</feature>
<keyword evidence="5" id="KW-0539">Nucleus</keyword>
<protein>
    <submittedName>
        <fullName evidence="8">TATA-binding protein-associated factor</fullName>
    </submittedName>
</protein>
<dbReference type="GO" id="GO:0016251">
    <property type="term" value="F:RNA polymerase II general transcription initiation factor activity"/>
    <property type="evidence" value="ECO:0007669"/>
    <property type="project" value="TreeGrafter"/>
</dbReference>
<sequence length="287" mass="30693">MAGDTNESGSPQPGNGTPVKDDLDDILGSVEPLSHTKEATPVASADSGITASTKTASNSLENKANTANNGSANVAPGANTINLGMNIPNPIPEMPPMPDFLRISLAEGARNGDLGDIGELNSAVNVEFPVLDNLGDIDPSNLPDPGSLLGFNGMTTDQQSSEEIERDRMKLLISHFDEQQMARYLAFRRANIRRAAVRRYASHLLNQPISNNVAMVLAGMSKVLIGDIIELAREIQDAKEGRTEHIVGVEPDPLLPSSIREAWRIYKSESNSVPGSKVRSGSGNRLF</sequence>
<dbReference type="Gene3D" id="1.10.20.10">
    <property type="entry name" value="Histone, subunit A"/>
    <property type="match status" value="1"/>
</dbReference>
<dbReference type="Pfam" id="PF04719">
    <property type="entry name" value="TAFII28"/>
    <property type="match status" value="1"/>
</dbReference>
<name>A0AAV5RM47_STABA</name>
<comment type="similarity">
    <text evidence="2">Belongs to the TAF11 family.</text>
</comment>
<evidence type="ECO:0000256" key="5">
    <source>
        <dbReference type="ARBA" id="ARBA00023242"/>
    </source>
</evidence>
<keyword evidence="4" id="KW-0804">Transcription</keyword>
<dbReference type="InterPro" id="IPR009072">
    <property type="entry name" value="Histone-fold"/>
</dbReference>
<evidence type="ECO:0000256" key="4">
    <source>
        <dbReference type="ARBA" id="ARBA00023163"/>
    </source>
</evidence>
<evidence type="ECO:0000256" key="6">
    <source>
        <dbReference type="SAM" id="MobiDB-lite"/>
    </source>
</evidence>
<dbReference type="SUPFAM" id="SSF47113">
    <property type="entry name" value="Histone-fold"/>
    <property type="match status" value="1"/>
</dbReference>
<dbReference type="EMBL" id="BTGC01000008">
    <property type="protein sequence ID" value="GMM52606.1"/>
    <property type="molecule type" value="Genomic_DNA"/>
</dbReference>
<dbReference type="InterPro" id="IPR045127">
    <property type="entry name" value="TAF11-like"/>
</dbReference>
<dbReference type="GO" id="GO:0051123">
    <property type="term" value="P:RNA polymerase II preinitiation complex assembly"/>
    <property type="evidence" value="ECO:0007669"/>
    <property type="project" value="InterPro"/>
</dbReference>
<keyword evidence="3" id="KW-0805">Transcription regulation</keyword>